<dbReference type="GO" id="GO:0009423">
    <property type="term" value="P:chorismate biosynthetic process"/>
    <property type="evidence" value="ECO:0007669"/>
    <property type="project" value="TreeGrafter"/>
</dbReference>
<evidence type="ECO:0000313" key="2">
    <source>
        <dbReference type="EMBL" id="GAG74301.1"/>
    </source>
</evidence>
<dbReference type="InterPro" id="IPR046346">
    <property type="entry name" value="Aminoacid_DH-like_N_sf"/>
</dbReference>
<dbReference type="InterPro" id="IPR013708">
    <property type="entry name" value="Shikimate_DH-bd_N"/>
</dbReference>
<dbReference type="PANTHER" id="PTHR21089:SF1">
    <property type="entry name" value="BIFUNCTIONAL 3-DEHYDROQUINATE DEHYDRATASE_SHIKIMATE DEHYDROGENASE, CHLOROPLASTIC"/>
    <property type="match status" value="1"/>
</dbReference>
<dbReference type="GO" id="GO:0004764">
    <property type="term" value="F:shikimate 3-dehydrogenase (NADP+) activity"/>
    <property type="evidence" value="ECO:0007669"/>
    <property type="project" value="InterPro"/>
</dbReference>
<dbReference type="PANTHER" id="PTHR21089">
    <property type="entry name" value="SHIKIMATE DEHYDROGENASE"/>
    <property type="match status" value="1"/>
</dbReference>
<gene>
    <name evidence="2" type="ORF">S01H4_02966</name>
</gene>
<dbReference type="AlphaFoldDB" id="X1BQ65"/>
<protein>
    <recommendedName>
        <fullName evidence="1">Shikimate dehydrogenase substrate binding N-terminal domain-containing protein</fullName>
    </recommendedName>
</protein>
<reference evidence="2" key="1">
    <citation type="journal article" date="2014" name="Front. Microbiol.">
        <title>High frequency of phylogenetically diverse reductive dehalogenase-homologous genes in deep subseafloor sedimentary metagenomes.</title>
        <authorList>
            <person name="Kawai M."/>
            <person name="Futagami T."/>
            <person name="Toyoda A."/>
            <person name="Takaki Y."/>
            <person name="Nishi S."/>
            <person name="Hori S."/>
            <person name="Arai W."/>
            <person name="Tsubouchi T."/>
            <person name="Morono Y."/>
            <person name="Uchiyama I."/>
            <person name="Ito T."/>
            <person name="Fujiyama A."/>
            <person name="Inagaki F."/>
            <person name="Takami H."/>
        </authorList>
    </citation>
    <scope>NUCLEOTIDE SEQUENCE</scope>
    <source>
        <strain evidence="2">Expedition CK06-06</strain>
    </source>
</reference>
<dbReference type="Pfam" id="PF08501">
    <property type="entry name" value="Shikimate_dh_N"/>
    <property type="match status" value="1"/>
</dbReference>
<dbReference type="SUPFAM" id="SSF53223">
    <property type="entry name" value="Aminoacid dehydrogenase-like, N-terminal domain"/>
    <property type="match status" value="1"/>
</dbReference>
<evidence type="ECO:0000259" key="1">
    <source>
        <dbReference type="Pfam" id="PF08501"/>
    </source>
</evidence>
<dbReference type="InterPro" id="IPR022893">
    <property type="entry name" value="Shikimate_DH_fam"/>
</dbReference>
<organism evidence="2">
    <name type="scientific">marine sediment metagenome</name>
    <dbReference type="NCBI Taxonomy" id="412755"/>
    <lineage>
        <taxon>unclassified sequences</taxon>
        <taxon>metagenomes</taxon>
        <taxon>ecological metagenomes</taxon>
    </lineage>
</organism>
<proteinExistence type="predicted"/>
<dbReference type="Gene3D" id="3.40.50.10860">
    <property type="entry name" value="Leucine Dehydrogenase, chain A, domain 1"/>
    <property type="match status" value="1"/>
</dbReference>
<dbReference type="GO" id="GO:0019632">
    <property type="term" value="P:shikimate metabolic process"/>
    <property type="evidence" value="ECO:0007669"/>
    <property type="project" value="TreeGrafter"/>
</dbReference>
<name>X1BQ65_9ZZZZ</name>
<comment type="caution">
    <text evidence="2">The sequence shown here is derived from an EMBL/GenBank/DDBJ whole genome shotgun (WGS) entry which is preliminary data.</text>
</comment>
<feature type="domain" description="Shikimate dehydrogenase substrate binding N-terminal" evidence="1">
    <location>
        <begin position="11"/>
        <end position="93"/>
    </location>
</feature>
<dbReference type="EMBL" id="BART01000689">
    <property type="protein sequence ID" value="GAG74301.1"/>
    <property type="molecule type" value="Genomic_DNA"/>
</dbReference>
<accession>X1BQ65</accession>
<sequence length="150" mass="17153">MISSSTRIIALIGNPVRHSLSPKIQNYFISKYSKDAVYVAFEFKRENLKEAFNGAKKLGFMGLNVTMPYKEEVFKLIDRLDTISSIIKSVNTVKFDQEDGISVGFNTDVEGFLKSLDEKKYNWQGIIEQLLSLLTGWLPVFYFCNTCIFP</sequence>